<sequence length="59" mass="6851">MLIMKRKHMIWAMCLLVGVGYFSAMSNLEIHYFWKSLIAFIPVQMAAIAYVTVRKASRN</sequence>
<evidence type="ECO:0000256" key="1">
    <source>
        <dbReference type="SAM" id="Phobius"/>
    </source>
</evidence>
<dbReference type="RefSeq" id="WP_041456086.1">
    <property type="nucleotide sequence ID" value="NZ_JACKZP010000015.1"/>
</dbReference>
<accession>A0ABR6S517</accession>
<keyword evidence="3" id="KW-1185">Reference proteome</keyword>
<organism evidence="2 3">
    <name type="scientific">Trichormus variabilis N2B</name>
    <dbReference type="NCBI Taxonomy" id="2681315"/>
    <lineage>
        <taxon>Bacteria</taxon>
        <taxon>Bacillati</taxon>
        <taxon>Cyanobacteriota</taxon>
        <taxon>Cyanophyceae</taxon>
        <taxon>Nostocales</taxon>
        <taxon>Nostocaceae</taxon>
        <taxon>Trichormus</taxon>
    </lineage>
</organism>
<evidence type="ECO:0000313" key="3">
    <source>
        <dbReference type="Proteomes" id="UP000570851"/>
    </source>
</evidence>
<name>A0ABR6S517_ANAVA</name>
<comment type="caution">
    <text evidence="2">The sequence shown here is derived from an EMBL/GenBank/DDBJ whole genome shotgun (WGS) entry which is preliminary data.</text>
</comment>
<keyword evidence="1" id="KW-0472">Membrane</keyword>
<keyword evidence="1" id="KW-0812">Transmembrane</keyword>
<proteinExistence type="predicted"/>
<reference evidence="2 3" key="1">
    <citation type="submission" date="2019-11" db="EMBL/GenBank/DDBJ databases">
        <title>Comparison of genomes from free-living endosymbiotic cyanobacteria isolated from Azolla.</title>
        <authorList>
            <person name="Thiel T."/>
            <person name="Pratte B."/>
        </authorList>
    </citation>
    <scope>NUCLEOTIDE SEQUENCE [LARGE SCALE GENOMIC DNA]</scope>
    <source>
        <strain evidence="2 3">N2B</strain>
    </source>
</reference>
<keyword evidence="1" id="KW-1133">Transmembrane helix</keyword>
<feature type="transmembrane region" description="Helical" evidence="1">
    <location>
        <begin position="32"/>
        <end position="53"/>
    </location>
</feature>
<evidence type="ECO:0000313" key="2">
    <source>
        <dbReference type="EMBL" id="MBC1301491.1"/>
    </source>
</evidence>
<gene>
    <name evidence="2" type="ORF">GNE12_06125</name>
</gene>
<dbReference type="Proteomes" id="UP000570851">
    <property type="component" value="Unassembled WGS sequence"/>
</dbReference>
<protein>
    <submittedName>
        <fullName evidence="2">Uncharacterized protein</fullName>
    </submittedName>
</protein>
<dbReference type="EMBL" id="JACKZP010000015">
    <property type="protein sequence ID" value="MBC1301491.1"/>
    <property type="molecule type" value="Genomic_DNA"/>
</dbReference>